<gene>
    <name evidence="1" type="ORF">M437DRAFT_17643</name>
</gene>
<protein>
    <recommendedName>
        <fullName evidence="3">F-box domain-containing protein</fullName>
    </recommendedName>
</protein>
<dbReference type="Proteomes" id="UP000030672">
    <property type="component" value="Unassembled WGS sequence"/>
</dbReference>
<dbReference type="EMBL" id="KL584830">
    <property type="protein sequence ID" value="KEQ63699.1"/>
    <property type="molecule type" value="Genomic_DNA"/>
</dbReference>
<dbReference type="AlphaFoldDB" id="A0A074VWR5"/>
<keyword evidence="2" id="KW-1185">Reference proteome</keyword>
<evidence type="ECO:0000313" key="1">
    <source>
        <dbReference type="EMBL" id="KEQ63699.1"/>
    </source>
</evidence>
<organism evidence="1 2">
    <name type="scientific">Aureobasidium melanogenum (strain CBS 110374)</name>
    <name type="common">Aureobasidium pullulans var. melanogenum</name>
    <dbReference type="NCBI Taxonomy" id="1043003"/>
    <lineage>
        <taxon>Eukaryota</taxon>
        <taxon>Fungi</taxon>
        <taxon>Dikarya</taxon>
        <taxon>Ascomycota</taxon>
        <taxon>Pezizomycotina</taxon>
        <taxon>Dothideomycetes</taxon>
        <taxon>Dothideomycetidae</taxon>
        <taxon>Dothideales</taxon>
        <taxon>Saccotheciaceae</taxon>
        <taxon>Aureobasidium</taxon>
    </lineage>
</organism>
<dbReference type="GeneID" id="63912288"/>
<accession>A0A074VWR5</accession>
<feature type="non-terminal residue" evidence="1">
    <location>
        <position position="1"/>
    </location>
</feature>
<sequence>QTSSTRASFQALPTELHWKIFEHLDYASALFLSETCHVIHTRDPLRFQSPFDKQDFLFVVENYAQHFTRTRTARSYACFYCNTMKPRIQFAKDMVKGPYNKNRPRTRSRYCLDCGAKQGFYGAGERVRRTDGTVLWKCTVCPVLTDGFYCVPCGKCHDCLVAEHG</sequence>
<proteinExistence type="predicted"/>
<reference evidence="1 2" key="1">
    <citation type="journal article" date="2014" name="BMC Genomics">
        <title>Genome sequencing of four Aureobasidium pullulans varieties: biotechnological potential, stress tolerance, and description of new species.</title>
        <authorList>
            <person name="Gostin Ar C."/>
            <person name="Ohm R.A."/>
            <person name="Kogej T."/>
            <person name="Sonjak S."/>
            <person name="Turk M."/>
            <person name="Zajc J."/>
            <person name="Zalar P."/>
            <person name="Grube M."/>
            <person name="Sun H."/>
            <person name="Han J."/>
            <person name="Sharma A."/>
            <person name="Chiniquy J."/>
            <person name="Ngan C.Y."/>
            <person name="Lipzen A."/>
            <person name="Barry K."/>
            <person name="Grigoriev I.V."/>
            <person name="Gunde-Cimerman N."/>
        </authorList>
    </citation>
    <scope>NUCLEOTIDE SEQUENCE [LARGE SCALE GENOMIC DNA]</scope>
    <source>
        <strain evidence="1 2">CBS 110374</strain>
    </source>
</reference>
<evidence type="ECO:0008006" key="3">
    <source>
        <dbReference type="Google" id="ProtNLM"/>
    </source>
</evidence>
<dbReference type="SUPFAM" id="SSF81383">
    <property type="entry name" value="F-box domain"/>
    <property type="match status" value="1"/>
</dbReference>
<evidence type="ECO:0000313" key="2">
    <source>
        <dbReference type="Proteomes" id="UP000030672"/>
    </source>
</evidence>
<feature type="non-terminal residue" evidence="1">
    <location>
        <position position="165"/>
    </location>
</feature>
<dbReference type="InterPro" id="IPR036047">
    <property type="entry name" value="F-box-like_dom_sf"/>
</dbReference>
<dbReference type="RefSeq" id="XP_040880722.1">
    <property type="nucleotide sequence ID" value="XM_041018915.1"/>
</dbReference>
<dbReference type="HOGENOM" id="CLU_090423_1_0_1"/>
<name>A0A074VWR5_AURM1</name>